<reference evidence="6 7" key="2">
    <citation type="submission" date="2018-12" db="EMBL/GenBank/DDBJ databases">
        <title>Simiduia agarivorans gen. nov., sp. nov., a marine, agarolytic bacterium isolated from shallow coastal water from Keelung, Taiwan.</title>
        <authorList>
            <person name="Shieh W.Y."/>
        </authorList>
    </citation>
    <scope>NUCLEOTIDE SEQUENCE [LARGE SCALE GENOMIC DNA]</scope>
    <source>
        <strain evidence="6 7">GTF-13</strain>
    </source>
</reference>
<reference evidence="6 7" key="1">
    <citation type="submission" date="2018-08" db="EMBL/GenBank/DDBJ databases">
        <authorList>
            <person name="Khan S.A."/>
        </authorList>
    </citation>
    <scope>NUCLEOTIDE SEQUENCE [LARGE SCALE GENOMIC DNA]</scope>
    <source>
        <strain evidence="6 7">GTF-13</strain>
    </source>
</reference>
<dbReference type="PANTHER" id="PTHR35371:SF1">
    <property type="entry name" value="BLR7753 PROTEIN"/>
    <property type="match status" value="1"/>
</dbReference>
<accession>A0A3P3VJS9</accession>
<evidence type="ECO:0000313" key="7">
    <source>
        <dbReference type="Proteomes" id="UP000280792"/>
    </source>
</evidence>
<evidence type="ECO:0000256" key="3">
    <source>
        <dbReference type="ARBA" id="ARBA00022989"/>
    </source>
</evidence>
<comment type="subcellular location">
    <subcellularLocation>
        <location evidence="1">Membrane</location>
    </subcellularLocation>
</comment>
<dbReference type="Gene3D" id="1.20.120.550">
    <property type="entry name" value="Membrane associated eicosanoid/glutathione metabolism-like domain"/>
    <property type="match status" value="1"/>
</dbReference>
<name>A0A3P3VJS9_9GAMM</name>
<dbReference type="AlphaFoldDB" id="A0A3P3VJS9"/>
<organism evidence="6 7">
    <name type="scientific">Aestuariirhabdus litorea</name>
    <dbReference type="NCBI Taxonomy" id="2528527"/>
    <lineage>
        <taxon>Bacteria</taxon>
        <taxon>Pseudomonadati</taxon>
        <taxon>Pseudomonadota</taxon>
        <taxon>Gammaproteobacteria</taxon>
        <taxon>Oceanospirillales</taxon>
        <taxon>Aestuariirhabdaceae</taxon>
        <taxon>Aestuariirhabdus</taxon>
    </lineage>
</organism>
<dbReference type="InterPro" id="IPR001129">
    <property type="entry name" value="Membr-assoc_MAPEG"/>
</dbReference>
<keyword evidence="2 5" id="KW-0812">Transmembrane</keyword>
<keyword evidence="7" id="KW-1185">Reference proteome</keyword>
<keyword evidence="3 5" id="KW-1133">Transmembrane helix</keyword>
<proteinExistence type="predicted"/>
<keyword evidence="4 5" id="KW-0472">Membrane</keyword>
<comment type="caution">
    <text evidence="6">The sequence shown here is derived from an EMBL/GenBank/DDBJ whole genome shotgun (WGS) entry which is preliminary data.</text>
</comment>
<protein>
    <submittedName>
        <fullName evidence="6">MAPEG family protein</fullName>
    </submittedName>
</protein>
<feature type="transmembrane region" description="Helical" evidence="5">
    <location>
        <begin position="109"/>
        <end position="128"/>
    </location>
</feature>
<gene>
    <name evidence="6" type="ORF">D0544_14095</name>
</gene>
<sequence length="130" mass="13762">MSVALYCLVAAALLIIVSKVPVALAMHQLQGYDNLEPRRQQARLEGWGFRALSAHQNSIEAFPLFAAGVLVAVQAGASPGAVDALAVTFVVARLIYNALYLLNLGTLRSLSWGVGLGCSLALMLSPLWGL</sequence>
<dbReference type="InterPro" id="IPR023352">
    <property type="entry name" value="MAPEG-like_dom_sf"/>
</dbReference>
<evidence type="ECO:0000256" key="4">
    <source>
        <dbReference type="ARBA" id="ARBA00023136"/>
    </source>
</evidence>
<dbReference type="GO" id="GO:0016020">
    <property type="term" value="C:membrane"/>
    <property type="evidence" value="ECO:0007669"/>
    <property type="project" value="UniProtKB-SubCell"/>
</dbReference>
<dbReference type="PANTHER" id="PTHR35371">
    <property type="entry name" value="INNER MEMBRANE PROTEIN"/>
    <property type="match status" value="1"/>
</dbReference>
<evidence type="ECO:0000256" key="5">
    <source>
        <dbReference type="SAM" id="Phobius"/>
    </source>
</evidence>
<dbReference type="RefSeq" id="WP_125017222.1">
    <property type="nucleotide sequence ID" value="NZ_QWEZ01000002.1"/>
</dbReference>
<dbReference type="Pfam" id="PF01124">
    <property type="entry name" value="MAPEG"/>
    <property type="match status" value="1"/>
</dbReference>
<evidence type="ECO:0000256" key="2">
    <source>
        <dbReference type="ARBA" id="ARBA00022692"/>
    </source>
</evidence>
<evidence type="ECO:0000313" key="6">
    <source>
        <dbReference type="EMBL" id="RRJ82975.1"/>
    </source>
</evidence>
<dbReference type="EMBL" id="QWEZ01000002">
    <property type="protein sequence ID" value="RRJ82975.1"/>
    <property type="molecule type" value="Genomic_DNA"/>
</dbReference>
<evidence type="ECO:0000256" key="1">
    <source>
        <dbReference type="ARBA" id="ARBA00004370"/>
    </source>
</evidence>
<dbReference type="SUPFAM" id="SSF161084">
    <property type="entry name" value="MAPEG domain-like"/>
    <property type="match status" value="1"/>
</dbReference>
<feature type="transmembrane region" description="Helical" evidence="5">
    <location>
        <begin position="84"/>
        <end position="102"/>
    </location>
</feature>
<dbReference type="Proteomes" id="UP000280792">
    <property type="component" value="Unassembled WGS sequence"/>
</dbReference>